<dbReference type="InterPro" id="IPR007014">
    <property type="entry name" value="FUN14"/>
</dbReference>
<dbReference type="Pfam" id="PF04930">
    <property type="entry name" value="FUN14"/>
    <property type="match status" value="1"/>
</dbReference>
<reference evidence="17" key="2">
    <citation type="submission" date="2025-08" db="UniProtKB">
        <authorList>
            <consortium name="Ensembl"/>
        </authorList>
    </citation>
    <scope>IDENTIFICATION</scope>
</reference>
<sequence>MLGPYFAISLSSLEMLIFLSATTTSTMEIRTMTKLSPIRCWGAIKAAHSGPPLPSNFGSTPPYNQSKRLYMLYLDIFLFSFWKRIQGLVKQEGCGAISSAAERHQTRGSVETGPHKPADKSEEVVEYLLDKSEEVVDYAKKQRWWNKVFGKNSGPVAEKYDVATQLAIGGVSGWCAGYLFQKVGKLAASAVGGGFFLLQIANHTGYIKVDWKRVERDVNKAKKQLKLNTEKPSKEVRTKVDEVQTFVKKNIVLTGGFAGGFLLGLAS</sequence>
<comment type="similarity">
    <text evidence="3">Belongs to the FUN14 family.</text>
</comment>
<evidence type="ECO:0000256" key="10">
    <source>
        <dbReference type="ARBA" id="ARBA00023136"/>
    </source>
</evidence>
<evidence type="ECO:0000256" key="2">
    <source>
        <dbReference type="ARBA" id="ARBA00004374"/>
    </source>
</evidence>
<organism evidence="17 18">
    <name type="scientific">Oncorhynchus mykiss</name>
    <name type="common">Rainbow trout</name>
    <name type="synonym">Salmo gairdneri</name>
    <dbReference type="NCBI Taxonomy" id="8022"/>
    <lineage>
        <taxon>Eukaryota</taxon>
        <taxon>Metazoa</taxon>
        <taxon>Chordata</taxon>
        <taxon>Craniata</taxon>
        <taxon>Vertebrata</taxon>
        <taxon>Euteleostomi</taxon>
        <taxon>Actinopterygii</taxon>
        <taxon>Neopterygii</taxon>
        <taxon>Teleostei</taxon>
        <taxon>Protacanthopterygii</taxon>
        <taxon>Salmoniformes</taxon>
        <taxon>Salmonidae</taxon>
        <taxon>Salmoninae</taxon>
        <taxon>Oncorhynchus</taxon>
    </lineage>
</organism>
<dbReference type="AlphaFoldDB" id="A0A8C7TJQ1"/>
<reference evidence="17" key="1">
    <citation type="submission" date="2020-07" db="EMBL/GenBank/DDBJ databases">
        <title>A long reads based de novo assembly of the rainbow trout Arlee double haploid line genome.</title>
        <authorList>
            <person name="Gao G."/>
            <person name="Palti Y."/>
        </authorList>
    </citation>
    <scope>NUCLEOTIDE SEQUENCE [LARGE SCALE GENOMIC DNA]</scope>
</reference>
<name>A0A8C7TJQ1_ONCMY</name>
<evidence type="ECO:0000256" key="12">
    <source>
        <dbReference type="ARBA" id="ARBA00023242"/>
    </source>
</evidence>
<dbReference type="Proteomes" id="UP000694395">
    <property type="component" value="Chromosome Y"/>
</dbReference>
<evidence type="ECO:0000256" key="3">
    <source>
        <dbReference type="ARBA" id="ARBA00009160"/>
    </source>
</evidence>
<dbReference type="PANTHER" id="PTHR21346:SF5">
    <property type="entry name" value="FUN14 DOMAIN-CONTAINING PROTEIN 2"/>
    <property type="match status" value="1"/>
</dbReference>
<keyword evidence="5" id="KW-0812">Transmembrane</keyword>
<protein>
    <recommendedName>
        <fullName evidence="13">FUN14 domain-containing protein 2</fullName>
    </recommendedName>
    <alternativeName>
        <fullName evidence="14">Hepatitis C virus core-binding protein 6</fullName>
    </alternativeName>
</protein>
<dbReference type="GO" id="GO:0005634">
    <property type="term" value="C:nucleus"/>
    <property type="evidence" value="ECO:0007669"/>
    <property type="project" value="UniProtKB-SubCell"/>
</dbReference>
<evidence type="ECO:0000256" key="4">
    <source>
        <dbReference type="ARBA" id="ARBA00022553"/>
    </source>
</evidence>
<dbReference type="GO" id="GO:0000422">
    <property type="term" value="P:autophagy of mitochondrion"/>
    <property type="evidence" value="ECO:0007669"/>
    <property type="project" value="TreeGrafter"/>
</dbReference>
<evidence type="ECO:0000256" key="16">
    <source>
        <dbReference type="SAM" id="SignalP"/>
    </source>
</evidence>
<proteinExistence type="inferred from homology"/>
<feature type="chain" id="PRO_5035420293" description="FUN14 domain-containing protein 2" evidence="16">
    <location>
        <begin position="22"/>
        <end position="267"/>
    </location>
</feature>
<keyword evidence="11" id="KW-0804">Transcription</keyword>
<evidence type="ECO:0000256" key="14">
    <source>
        <dbReference type="ARBA" id="ARBA00041722"/>
    </source>
</evidence>
<keyword evidence="12" id="KW-0539">Nucleus</keyword>
<keyword evidence="8" id="KW-0805">Transcription regulation</keyword>
<evidence type="ECO:0000256" key="11">
    <source>
        <dbReference type="ARBA" id="ARBA00023163"/>
    </source>
</evidence>
<evidence type="ECO:0000313" key="17">
    <source>
        <dbReference type="Ensembl" id="ENSOMYP00000082745.2"/>
    </source>
</evidence>
<evidence type="ECO:0000256" key="6">
    <source>
        <dbReference type="ARBA" id="ARBA00022787"/>
    </source>
</evidence>
<evidence type="ECO:0000256" key="9">
    <source>
        <dbReference type="ARBA" id="ARBA00023128"/>
    </source>
</evidence>
<keyword evidence="7" id="KW-1133">Transmembrane helix</keyword>
<evidence type="ECO:0000313" key="18">
    <source>
        <dbReference type="Proteomes" id="UP000694395"/>
    </source>
</evidence>
<evidence type="ECO:0000256" key="7">
    <source>
        <dbReference type="ARBA" id="ARBA00022989"/>
    </source>
</evidence>
<evidence type="ECO:0000256" key="8">
    <source>
        <dbReference type="ARBA" id="ARBA00023015"/>
    </source>
</evidence>
<evidence type="ECO:0000256" key="15">
    <source>
        <dbReference type="ARBA" id="ARBA00045668"/>
    </source>
</evidence>
<keyword evidence="4" id="KW-0597">Phosphoprotein</keyword>
<keyword evidence="18" id="KW-1185">Reference proteome</keyword>
<dbReference type="Ensembl" id="ENSOMYT00000090138.2">
    <property type="protein sequence ID" value="ENSOMYP00000082745.2"/>
    <property type="gene ID" value="ENSOMYG00000037997.2"/>
</dbReference>
<dbReference type="PANTHER" id="PTHR21346">
    <property type="entry name" value="FUN14 DOMAIN CONTAINING"/>
    <property type="match status" value="1"/>
</dbReference>
<keyword evidence="6" id="KW-1000">Mitochondrion outer membrane</keyword>
<keyword evidence="10" id="KW-0472">Membrane</keyword>
<evidence type="ECO:0000256" key="5">
    <source>
        <dbReference type="ARBA" id="ARBA00022692"/>
    </source>
</evidence>
<evidence type="ECO:0000256" key="13">
    <source>
        <dbReference type="ARBA" id="ARBA00039376"/>
    </source>
</evidence>
<comment type="function">
    <text evidence="15">Binds directly and specifically 1,2-Diacyl-sn-glycero-3-phospho-(1'-myo-inositol-3',4',5'-bisphosphate) (PIP3) leading to the recruitment of PIP3 to mitochondria and may play a role in the regulation of the platelet activation via AKT/GSK3B/cGMP signaling pathways. May act as transcription factor that regulates SREBP1 (isoform SREBP-1C) expression in order to modulate triglyceride (TG) homeostasis in hepatocytes.</text>
</comment>
<reference evidence="17" key="3">
    <citation type="submission" date="2025-09" db="UniProtKB">
        <authorList>
            <consortium name="Ensembl"/>
        </authorList>
    </citation>
    <scope>IDENTIFICATION</scope>
</reference>
<evidence type="ECO:0000256" key="1">
    <source>
        <dbReference type="ARBA" id="ARBA00004123"/>
    </source>
</evidence>
<comment type="subcellular location">
    <subcellularLocation>
        <location evidence="2">Mitochondrion outer membrane</location>
        <topology evidence="2">Multi-pass membrane protein</topology>
    </subcellularLocation>
    <subcellularLocation>
        <location evidence="1">Nucleus</location>
    </subcellularLocation>
</comment>
<dbReference type="GeneTree" id="ENSGT00940000154783"/>
<keyword evidence="9" id="KW-0496">Mitochondrion</keyword>
<keyword evidence="16" id="KW-0732">Signal</keyword>
<accession>A0A8C7TJQ1</accession>
<dbReference type="GO" id="GO:0005741">
    <property type="term" value="C:mitochondrial outer membrane"/>
    <property type="evidence" value="ECO:0007669"/>
    <property type="project" value="UniProtKB-SubCell"/>
</dbReference>
<feature type="signal peptide" evidence="16">
    <location>
        <begin position="1"/>
        <end position="21"/>
    </location>
</feature>